<accession>I4API9</accession>
<dbReference type="AlphaFoldDB" id="I4API9"/>
<keyword evidence="1" id="KW-0175">Coiled coil</keyword>
<dbReference type="EMBL" id="CP003345">
    <property type="protein sequence ID" value="AFM05874.1"/>
    <property type="molecule type" value="Genomic_DNA"/>
</dbReference>
<dbReference type="EC" id="4.1.1.31" evidence="3"/>
<reference evidence="4" key="1">
    <citation type="submission" date="2012-06" db="EMBL/GenBank/DDBJ databases">
        <title>The complete genome of Flexibacter litoralis DSM 6794.</title>
        <authorList>
            <person name="Lucas S."/>
            <person name="Copeland A."/>
            <person name="Lapidus A."/>
            <person name="Glavina del Rio T."/>
            <person name="Dalin E."/>
            <person name="Tice H."/>
            <person name="Bruce D."/>
            <person name="Goodwin L."/>
            <person name="Pitluck S."/>
            <person name="Peters L."/>
            <person name="Ovchinnikova G."/>
            <person name="Lu M."/>
            <person name="Kyrpides N."/>
            <person name="Mavromatis K."/>
            <person name="Ivanova N."/>
            <person name="Brettin T."/>
            <person name="Detter J.C."/>
            <person name="Han C."/>
            <person name="Larimer F."/>
            <person name="Land M."/>
            <person name="Hauser L."/>
            <person name="Markowitz V."/>
            <person name="Cheng J.-F."/>
            <person name="Hugenholtz P."/>
            <person name="Woyke T."/>
            <person name="Wu D."/>
            <person name="Spring S."/>
            <person name="Lang E."/>
            <person name="Kopitz M."/>
            <person name="Brambilla E."/>
            <person name="Klenk H.-P."/>
            <person name="Eisen J.A."/>
        </authorList>
    </citation>
    <scope>NUCLEOTIDE SEQUENCE [LARGE SCALE GENOMIC DNA]</scope>
    <source>
        <strain evidence="4">ATCC 23117 / DSM 6794 / NBRC 15988 / NCIMB 1366 / Sio-4</strain>
    </source>
</reference>
<organism evidence="3 4">
    <name type="scientific">Bernardetia litoralis (strain ATCC 23117 / DSM 6794 / NBRC 15988 / NCIMB 1366 / Fx l1 / Sio-4)</name>
    <name type="common">Flexibacter litoralis</name>
    <dbReference type="NCBI Taxonomy" id="880071"/>
    <lineage>
        <taxon>Bacteria</taxon>
        <taxon>Pseudomonadati</taxon>
        <taxon>Bacteroidota</taxon>
        <taxon>Cytophagia</taxon>
        <taxon>Cytophagales</taxon>
        <taxon>Bernardetiaceae</taxon>
        <taxon>Bernardetia</taxon>
    </lineage>
</organism>
<dbReference type="eggNOG" id="ENOG503091D">
    <property type="taxonomic scope" value="Bacteria"/>
</dbReference>
<feature type="coiled-coil region" evidence="1">
    <location>
        <begin position="123"/>
        <end position="157"/>
    </location>
</feature>
<name>I4API9_BERLS</name>
<evidence type="ECO:0000313" key="3">
    <source>
        <dbReference type="EMBL" id="AFM05874.1"/>
    </source>
</evidence>
<keyword evidence="3" id="KW-0456">Lyase</keyword>
<dbReference type="KEGG" id="fli:Fleli_3555"/>
<proteinExistence type="predicted"/>
<dbReference type="HOGENOM" id="CLU_926900_0_0_10"/>
<keyword evidence="2" id="KW-0732">Signal</keyword>
<feature type="chain" id="PRO_5003685626" evidence="2">
    <location>
        <begin position="20"/>
        <end position="282"/>
    </location>
</feature>
<dbReference type="GO" id="GO:0008964">
    <property type="term" value="F:phosphoenolpyruvate carboxylase activity"/>
    <property type="evidence" value="ECO:0007669"/>
    <property type="project" value="UniProtKB-EC"/>
</dbReference>
<gene>
    <name evidence="3" type="ordered locus">Fleli_3555</name>
</gene>
<keyword evidence="4" id="KW-1185">Reference proteome</keyword>
<feature type="coiled-coil region" evidence="1">
    <location>
        <begin position="184"/>
        <end position="241"/>
    </location>
</feature>
<evidence type="ECO:0000256" key="1">
    <source>
        <dbReference type="SAM" id="Coils"/>
    </source>
</evidence>
<dbReference type="OrthoDB" id="1116284at2"/>
<evidence type="ECO:0000256" key="2">
    <source>
        <dbReference type="SAM" id="SignalP"/>
    </source>
</evidence>
<dbReference type="RefSeq" id="WP_014799299.1">
    <property type="nucleotide sequence ID" value="NC_018018.1"/>
</dbReference>
<keyword evidence="3" id="KW-0670">Pyruvate</keyword>
<sequence length="282" mass="31439" precursor="true">MTKVYAGIVGVIFLMFSTAATMNMSPKDDFIKSIIESIPNPLELTTLIKETGTEYVKGELANPSSASKYTDSYERALNLGAYGTDLGFSSIYNKNQDVLDYLSAIKELANGLNIGQFFDAETLKDLTSNSDNLEELIRSSTRNLQDINEQLQTEKREHLSVLFVTGGWIESTHLLADMHKKTKNAKLKERLAEQKMVLDRLMMALDAHKTQPKFNTLIAQLKEVQKVYRNVTETKTEEKKETVITEDGPVTKITGGSTFNMTDKHAAELGALLNGIRSGFVK</sequence>
<feature type="signal peptide" evidence="2">
    <location>
        <begin position="1"/>
        <end position="19"/>
    </location>
</feature>
<evidence type="ECO:0000313" key="4">
    <source>
        <dbReference type="Proteomes" id="UP000006054"/>
    </source>
</evidence>
<dbReference type="Proteomes" id="UP000006054">
    <property type="component" value="Chromosome"/>
</dbReference>
<protein>
    <submittedName>
        <fullName evidence="3">Phosphoenolpyruvate carboxylase, type 1</fullName>
        <ecNumber evidence="3">4.1.1.31</ecNumber>
    </submittedName>
</protein>